<dbReference type="RefSeq" id="WP_146094675.1">
    <property type="nucleotide sequence ID" value="NZ_CP168173.1"/>
</dbReference>
<reference evidence="1" key="2">
    <citation type="submission" date="2022-08" db="EMBL/GenBank/DDBJ databases">
        <authorList>
            <person name="Iruegas-Bocardo F."/>
            <person name="Weisberg A.J."/>
            <person name="Riutta E.R."/>
            <person name="Kilday K."/>
            <person name="Bonkowski J.C."/>
            <person name="Creswell T."/>
            <person name="Daughtrey M.L."/>
            <person name="Rane K."/>
            <person name="Grunwald N.J."/>
            <person name="Chang J.H."/>
            <person name="Putnam M.L."/>
        </authorList>
    </citation>
    <scope>NUCLEOTIDE SEQUENCE</scope>
    <source>
        <strain evidence="1">22-338</strain>
    </source>
</reference>
<evidence type="ECO:0000313" key="2">
    <source>
        <dbReference type="Proteomes" id="UP001140230"/>
    </source>
</evidence>
<accession>A0A9X4BQP6</accession>
<gene>
    <name evidence="1" type="ORF">NY667_08660</name>
</gene>
<reference evidence="1" key="1">
    <citation type="journal article" date="2022" name="Phytopathology">
        <title>Whole genome sequencing-based tracing of a 2022 introduction and outbreak of Xanthomonas hortorum pv. pelargonii.</title>
        <authorList>
            <person name="Iruegas Bocardo F."/>
            <person name="Weisberg A.J."/>
            <person name="Riutta E.R."/>
            <person name="Kilday K.B."/>
            <person name="Bonkowski J.C."/>
            <person name="Creswell T.C."/>
            <person name="Daughtrey M."/>
            <person name="Rane K.K."/>
            <person name="Grunwald N.J."/>
            <person name="Chang J.H."/>
            <person name="Putnam M."/>
        </authorList>
    </citation>
    <scope>NUCLEOTIDE SEQUENCE</scope>
    <source>
        <strain evidence="1">22-338</strain>
    </source>
</reference>
<protein>
    <submittedName>
        <fullName evidence="1">Uncharacterized protein</fullName>
    </submittedName>
</protein>
<evidence type="ECO:0000313" key="1">
    <source>
        <dbReference type="EMBL" id="MDC8637891.1"/>
    </source>
</evidence>
<name>A0A9X4BQP6_9XANT</name>
<dbReference type="AlphaFoldDB" id="A0A9X4BQP6"/>
<organism evidence="1 2">
    <name type="scientific">Xanthomonas hortorum pv. hederae</name>
    <dbReference type="NCBI Taxonomy" id="453603"/>
    <lineage>
        <taxon>Bacteria</taxon>
        <taxon>Pseudomonadati</taxon>
        <taxon>Pseudomonadota</taxon>
        <taxon>Gammaproteobacteria</taxon>
        <taxon>Lysobacterales</taxon>
        <taxon>Lysobacteraceae</taxon>
        <taxon>Xanthomonas</taxon>
    </lineage>
</organism>
<dbReference type="Proteomes" id="UP001140230">
    <property type="component" value="Unassembled WGS sequence"/>
</dbReference>
<proteinExistence type="predicted"/>
<sequence>MSEVQHTTDAYRITAQSISAIAPFLYLLAWPSKPRVAVTDVLAWLRDGIALQRQQCRCAALASCDRNNTLRNF</sequence>
<dbReference type="EMBL" id="JANWTP010000021">
    <property type="protein sequence ID" value="MDC8637891.1"/>
    <property type="molecule type" value="Genomic_DNA"/>
</dbReference>
<comment type="caution">
    <text evidence="1">The sequence shown here is derived from an EMBL/GenBank/DDBJ whole genome shotgun (WGS) entry which is preliminary data.</text>
</comment>